<feature type="transmembrane region" description="Helical" evidence="7">
    <location>
        <begin position="12"/>
        <end position="33"/>
    </location>
</feature>
<reference evidence="9 10" key="1">
    <citation type="journal article" date="2009" name="Stand. Genomic Sci.">
        <title>Complete genome sequence of Desulfotomaculum acetoxidans type strain (5575).</title>
        <authorList>
            <person name="Spring S."/>
            <person name="Lapidus A."/>
            <person name="Schroder M."/>
            <person name="Gleim D."/>
            <person name="Sims D."/>
            <person name="Meincke L."/>
            <person name="Glavina Del Rio T."/>
            <person name="Tice H."/>
            <person name="Copeland A."/>
            <person name="Cheng J.F."/>
            <person name="Lucas S."/>
            <person name="Chen F."/>
            <person name="Nolan M."/>
            <person name="Bruce D."/>
            <person name="Goodwin L."/>
            <person name="Pitluck S."/>
            <person name="Ivanova N."/>
            <person name="Mavromatis K."/>
            <person name="Mikhailova N."/>
            <person name="Pati A."/>
            <person name="Chen A."/>
            <person name="Palaniappan K."/>
            <person name="Land M."/>
            <person name="Hauser L."/>
            <person name="Chang Y.J."/>
            <person name="Jeffries C.D."/>
            <person name="Chain P."/>
            <person name="Saunders E."/>
            <person name="Brettin T."/>
            <person name="Detter J.C."/>
            <person name="Goker M."/>
            <person name="Bristow J."/>
            <person name="Eisen J.A."/>
            <person name="Markowitz V."/>
            <person name="Hugenholtz P."/>
            <person name="Kyrpides N.C."/>
            <person name="Klenk H.P."/>
            <person name="Han C."/>
        </authorList>
    </citation>
    <scope>NUCLEOTIDE SEQUENCE [LARGE SCALE GENOMIC DNA]</scope>
    <source>
        <strain evidence="10">ATCC 49208 / DSM 771 / VKM B-1644</strain>
    </source>
</reference>
<feature type="transmembrane region" description="Helical" evidence="7">
    <location>
        <begin position="61"/>
        <end position="86"/>
    </location>
</feature>
<dbReference type="PANTHER" id="PTHR43066:SF26">
    <property type="entry name" value="RHOMBOID PROTEASE GLPG"/>
    <property type="match status" value="1"/>
</dbReference>
<evidence type="ECO:0000259" key="8">
    <source>
        <dbReference type="Pfam" id="PF01694"/>
    </source>
</evidence>
<dbReference type="SUPFAM" id="SSF144091">
    <property type="entry name" value="Rhomboid-like"/>
    <property type="match status" value="1"/>
</dbReference>
<evidence type="ECO:0000313" key="10">
    <source>
        <dbReference type="Proteomes" id="UP000002217"/>
    </source>
</evidence>
<keyword evidence="5 7" id="KW-1133">Transmembrane helix</keyword>
<sequence>MIPLKDDIPSSRFPLVNISLIIVNLVIFVYLVLNNNLDVYIMTHGVVPKDFFSDFSPFTQFYLFTIAIFLHGGWLHVLGNMLYLWIFGDNVEDRMGHFRYLIFYMICGYTATLAHVLADPLSTMPMVGASGAIAGVLGAYLVLFPRARVLTLLPIFFFITFIRIPAVLFLAFWFILQIFNGMVSGSAGVAWWAHIGGFIVGMLLVKFMEKKKNKYFFS</sequence>
<keyword evidence="3" id="KW-0997">Cell inner membrane</keyword>
<evidence type="ECO:0000256" key="6">
    <source>
        <dbReference type="ARBA" id="ARBA00023136"/>
    </source>
</evidence>
<proteinExistence type="predicted"/>
<dbReference type="InterPro" id="IPR022764">
    <property type="entry name" value="Peptidase_S54_rhomboid_dom"/>
</dbReference>
<evidence type="ECO:0000313" key="9">
    <source>
        <dbReference type="EMBL" id="ACV61279.1"/>
    </source>
</evidence>
<evidence type="ECO:0000256" key="4">
    <source>
        <dbReference type="ARBA" id="ARBA00022692"/>
    </source>
</evidence>
<dbReference type="Pfam" id="PF01694">
    <property type="entry name" value="Rhomboid"/>
    <property type="match status" value="1"/>
</dbReference>
<keyword evidence="10" id="KW-1185">Reference proteome</keyword>
<dbReference type="HOGENOM" id="CLU_055068_5_1_9"/>
<comment type="subcellular location">
    <subcellularLocation>
        <location evidence="1">Membrane</location>
        <topology evidence="1">Multi-pass membrane protein</topology>
    </subcellularLocation>
</comment>
<dbReference type="STRING" id="485916.Dtox_0326"/>
<accession>C8W425</accession>
<evidence type="ECO:0000256" key="5">
    <source>
        <dbReference type="ARBA" id="ARBA00022989"/>
    </source>
</evidence>
<dbReference type="EMBL" id="CP001720">
    <property type="protein sequence ID" value="ACV61279.1"/>
    <property type="molecule type" value="Genomic_DNA"/>
</dbReference>
<dbReference type="Proteomes" id="UP000002217">
    <property type="component" value="Chromosome"/>
</dbReference>
<dbReference type="MEROPS" id="S54.027"/>
<feature type="transmembrane region" description="Helical" evidence="7">
    <location>
        <begin position="191"/>
        <end position="208"/>
    </location>
</feature>
<gene>
    <name evidence="9" type="ordered locus">Dtox_0326</name>
</gene>
<keyword evidence="4 7" id="KW-0812">Transmembrane</keyword>
<name>C8W425_DESAS</name>
<dbReference type="FunFam" id="1.20.1540.10:FF:000027">
    <property type="entry name" value="Rhomboid family intramembrane serine protease"/>
    <property type="match status" value="1"/>
</dbReference>
<dbReference type="OrthoDB" id="9813074at2"/>
<protein>
    <submittedName>
        <fullName evidence="9">Rhomboid family protein</fullName>
    </submittedName>
</protein>
<dbReference type="RefSeq" id="WP_015756000.1">
    <property type="nucleotide sequence ID" value="NC_013216.1"/>
</dbReference>
<evidence type="ECO:0000256" key="2">
    <source>
        <dbReference type="ARBA" id="ARBA00022475"/>
    </source>
</evidence>
<dbReference type="PANTHER" id="PTHR43066">
    <property type="entry name" value="RHOMBOID-RELATED PROTEIN"/>
    <property type="match status" value="1"/>
</dbReference>
<dbReference type="GO" id="GO:0016020">
    <property type="term" value="C:membrane"/>
    <property type="evidence" value="ECO:0007669"/>
    <property type="project" value="UniProtKB-SubCell"/>
</dbReference>
<feature type="transmembrane region" description="Helical" evidence="7">
    <location>
        <begin position="124"/>
        <end position="143"/>
    </location>
</feature>
<evidence type="ECO:0000256" key="7">
    <source>
        <dbReference type="SAM" id="Phobius"/>
    </source>
</evidence>
<feature type="transmembrane region" description="Helical" evidence="7">
    <location>
        <begin position="155"/>
        <end position="179"/>
    </location>
</feature>
<dbReference type="eggNOG" id="COG0705">
    <property type="taxonomic scope" value="Bacteria"/>
</dbReference>
<dbReference type="InterPro" id="IPR035952">
    <property type="entry name" value="Rhomboid-like_sf"/>
</dbReference>
<dbReference type="Gene3D" id="1.20.1540.10">
    <property type="entry name" value="Rhomboid-like"/>
    <property type="match status" value="1"/>
</dbReference>
<feature type="domain" description="Peptidase S54 rhomboid" evidence="8">
    <location>
        <begin position="60"/>
        <end position="206"/>
    </location>
</feature>
<dbReference type="AlphaFoldDB" id="C8W425"/>
<evidence type="ECO:0000256" key="3">
    <source>
        <dbReference type="ARBA" id="ARBA00022519"/>
    </source>
</evidence>
<dbReference type="GO" id="GO:0004252">
    <property type="term" value="F:serine-type endopeptidase activity"/>
    <property type="evidence" value="ECO:0007669"/>
    <property type="project" value="InterPro"/>
</dbReference>
<keyword evidence="2" id="KW-1003">Cell membrane</keyword>
<organism evidence="9 10">
    <name type="scientific">Desulfofarcimen acetoxidans (strain ATCC 49208 / DSM 771 / KCTC 5769 / VKM B-1644 / 5575)</name>
    <name type="common">Desulfotomaculum acetoxidans</name>
    <dbReference type="NCBI Taxonomy" id="485916"/>
    <lineage>
        <taxon>Bacteria</taxon>
        <taxon>Bacillati</taxon>
        <taxon>Bacillota</taxon>
        <taxon>Clostridia</taxon>
        <taxon>Eubacteriales</taxon>
        <taxon>Peptococcaceae</taxon>
        <taxon>Desulfofarcimen</taxon>
    </lineage>
</organism>
<keyword evidence="6 7" id="KW-0472">Membrane</keyword>
<feature type="transmembrane region" description="Helical" evidence="7">
    <location>
        <begin position="98"/>
        <end position="118"/>
    </location>
</feature>
<evidence type="ECO:0000256" key="1">
    <source>
        <dbReference type="ARBA" id="ARBA00004141"/>
    </source>
</evidence>
<dbReference type="KEGG" id="dae:Dtox_0326"/>